<accession>A0A914CP31</accession>
<sequence length="282" mass="32890">MHCIRVHLLLFLIFLTKFVDSEIECQLGKCDKWRITVIPLLKAENPIEMQELQSIFHSIVDDCKWYYGYLEMKFLRKDLSFMTITDPISFALLDDQIADFSYTQQERVNKSAYLKAVTTAVNYMWPSDNEIGAYILAITNFDSLENGSGPETMREIDDRLEYKGIHLRIVRLELDTNNKTMHWNPKHFFHNINEVTDNIVRVSVVETDNLLEAIKPCPPLSLVEKFAQLSYAKHYKFQDRRSSIIGGVLLAIAIISAISSFLFSFYEKQRKMRKQEAKTLQK</sequence>
<evidence type="ECO:0000313" key="3">
    <source>
        <dbReference type="Proteomes" id="UP000887540"/>
    </source>
</evidence>
<feature type="signal peptide" evidence="2">
    <location>
        <begin position="1"/>
        <end position="21"/>
    </location>
</feature>
<evidence type="ECO:0000256" key="2">
    <source>
        <dbReference type="SAM" id="SignalP"/>
    </source>
</evidence>
<dbReference type="WBParaSite" id="ACRNAN_scaffold12360.g6397.t1">
    <property type="protein sequence ID" value="ACRNAN_scaffold12360.g6397.t1"/>
    <property type="gene ID" value="ACRNAN_scaffold12360.g6397"/>
</dbReference>
<feature type="transmembrane region" description="Helical" evidence="1">
    <location>
        <begin position="244"/>
        <end position="266"/>
    </location>
</feature>
<proteinExistence type="predicted"/>
<dbReference type="Proteomes" id="UP000887540">
    <property type="component" value="Unplaced"/>
</dbReference>
<feature type="chain" id="PRO_5037915457" evidence="2">
    <location>
        <begin position="22"/>
        <end position="282"/>
    </location>
</feature>
<keyword evidence="3" id="KW-1185">Reference proteome</keyword>
<evidence type="ECO:0000256" key="1">
    <source>
        <dbReference type="SAM" id="Phobius"/>
    </source>
</evidence>
<reference evidence="4" key="1">
    <citation type="submission" date="2022-11" db="UniProtKB">
        <authorList>
            <consortium name="WormBaseParasite"/>
        </authorList>
    </citation>
    <scope>IDENTIFICATION</scope>
</reference>
<keyword evidence="1" id="KW-1133">Transmembrane helix</keyword>
<organism evidence="3 4">
    <name type="scientific">Acrobeloides nanus</name>
    <dbReference type="NCBI Taxonomy" id="290746"/>
    <lineage>
        <taxon>Eukaryota</taxon>
        <taxon>Metazoa</taxon>
        <taxon>Ecdysozoa</taxon>
        <taxon>Nematoda</taxon>
        <taxon>Chromadorea</taxon>
        <taxon>Rhabditida</taxon>
        <taxon>Tylenchina</taxon>
        <taxon>Cephalobomorpha</taxon>
        <taxon>Cephaloboidea</taxon>
        <taxon>Cephalobidae</taxon>
        <taxon>Acrobeloides</taxon>
    </lineage>
</organism>
<name>A0A914CP31_9BILA</name>
<dbReference type="AlphaFoldDB" id="A0A914CP31"/>
<keyword evidence="1" id="KW-0472">Membrane</keyword>
<keyword evidence="2" id="KW-0732">Signal</keyword>
<protein>
    <submittedName>
        <fullName evidence="4">Uncharacterized protein</fullName>
    </submittedName>
</protein>
<evidence type="ECO:0000313" key="4">
    <source>
        <dbReference type="WBParaSite" id="ACRNAN_scaffold12360.g6397.t1"/>
    </source>
</evidence>
<keyword evidence="1" id="KW-0812">Transmembrane</keyword>